<dbReference type="Proteomes" id="UP000092598">
    <property type="component" value="Chromosome"/>
</dbReference>
<evidence type="ECO:0000313" key="1">
    <source>
        <dbReference type="EMBL" id="ANS64907.1"/>
    </source>
</evidence>
<dbReference type="Gene3D" id="3.40.430.10">
    <property type="entry name" value="Dihydrofolate Reductase, subunit A"/>
    <property type="match status" value="1"/>
</dbReference>
<protein>
    <submittedName>
        <fullName evidence="1">Bifunctional deaminase-reductase domain protein</fullName>
    </submittedName>
</protein>
<dbReference type="EMBL" id="CP016438">
    <property type="protein sequence ID" value="ANS64907.1"/>
    <property type="molecule type" value="Genomic_DNA"/>
</dbReference>
<accession>A0A1B1M8Y2</accession>
<organism evidence="1 2">
    <name type="scientific">Streptomyces lincolnensis</name>
    <dbReference type="NCBI Taxonomy" id="1915"/>
    <lineage>
        <taxon>Bacteria</taxon>
        <taxon>Bacillati</taxon>
        <taxon>Actinomycetota</taxon>
        <taxon>Actinomycetes</taxon>
        <taxon>Kitasatosporales</taxon>
        <taxon>Streptomycetaceae</taxon>
        <taxon>Streptomyces</taxon>
    </lineage>
</organism>
<name>A0A1B1M8Y2_STRLN</name>
<dbReference type="InterPro" id="IPR024072">
    <property type="entry name" value="DHFR-like_dom_sf"/>
</dbReference>
<dbReference type="STRING" id="1915.SLINC_2683"/>
<dbReference type="KEGG" id="sls:SLINC_2683"/>
<gene>
    <name evidence="1" type="ORF">SLINC_2683</name>
</gene>
<evidence type="ECO:0000313" key="2">
    <source>
        <dbReference type="Proteomes" id="UP000092598"/>
    </source>
</evidence>
<dbReference type="AlphaFoldDB" id="A0A1B1M8Y2"/>
<proteinExistence type="predicted"/>
<keyword evidence="2" id="KW-1185">Reference proteome</keyword>
<sequence length="115" mass="12342">MAAACRFGADPIDARVLSVSLDECLAGPDSGRGHPPGVGGERLHRWVFGLRSWRAEQGLDGGKGGPVDELWLHVVPVFLGGGRRLPDGVADEGVEWRRAEVPDTPEAAHIRLRMA</sequence>
<reference evidence="1 2" key="1">
    <citation type="submission" date="2016-07" db="EMBL/GenBank/DDBJ databases">
        <title>Enhancement of antibiotic productionsby engineered nitrateutilization in actinobacteria.</title>
        <authorList>
            <person name="Meng S.C."/>
        </authorList>
    </citation>
    <scope>NUCLEOTIDE SEQUENCE [LARGE SCALE GENOMIC DNA]</scope>
    <source>
        <strain evidence="1 2">NRRL 2936</strain>
    </source>
</reference>